<dbReference type="InterPro" id="IPR003594">
    <property type="entry name" value="HATPase_dom"/>
</dbReference>
<dbReference type="AlphaFoldDB" id="A0A926DFA3"/>
<dbReference type="PANTHER" id="PTHR45453:SF1">
    <property type="entry name" value="PHOSPHATE REGULON SENSOR PROTEIN PHOR"/>
    <property type="match status" value="1"/>
</dbReference>
<evidence type="ECO:0000256" key="10">
    <source>
        <dbReference type="ARBA" id="ARBA00022840"/>
    </source>
</evidence>
<feature type="domain" description="HAMP" evidence="15">
    <location>
        <begin position="178"/>
        <end position="230"/>
    </location>
</feature>
<evidence type="ECO:0000259" key="15">
    <source>
        <dbReference type="PROSITE" id="PS50885"/>
    </source>
</evidence>
<accession>A0A926DFA3</accession>
<dbReference type="SMART" id="SM00388">
    <property type="entry name" value="HisKA"/>
    <property type="match status" value="1"/>
</dbReference>
<dbReference type="SUPFAM" id="SSF47384">
    <property type="entry name" value="Homodimeric domain of signal transducing histidine kinase"/>
    <property type="match status" value="1"/>
</dbReference>
<dbReference type="InterPro" id="IPR003661">
    <property type="entry name" value="HisK_dim/P_dom"/>
</dbReference>
<dbReference type="Gene3D" id="3.30.565.10">
    <property type="entry name" value="Histidine kinase-like ATPase, C-terminal domain"/>
    <property type="match status" value="1"/>
</dbReference>
<keyword evidence="7" id="KW-0808">Transferase</keyword>
<protein>
    <recommendedName>
        <fullName evidence="4">histidine kinase</fullName>
        <ecNumber evidence="4">2.7.13.3</ecNumber>
    </recommendedName>
</protein>
<dbReference type="FunFam" id="1.10.287.130:FF:000001">
    <property type="entry name" value="Two-component sensor histidine kinase"/>
    <property type="match status" value="1"/>
</dbReference>
<evidence type="ECO:0000256" key="13">
    <source>
        <dbReference type="SAM" id="Phobius"/>
    </source>
</evidence>
<evidence type="ECO:0000256" key="4">
    <source>
        <dbReference type="ARBA" id="ARBA00012438"/>
    </source>
</evidence>
<dbReference type="InterPro" id="IPR005467">
    <property type="entry name" value="His_kinase_dom"/>
</dbReference>
<dbReference type="PROSITE" id="PS50109">
    <property type="entry name" value="HIS_KIN"/>
    <property type="match status" value="1"/>
</dbReference>
<dbReference type="Gene3D" id="3.30.450.20">
    <property type="entry name" value="PAS domain"/>
    <property type="match status" value="1"/>
</dbReference>
<name>A0A926DFA3_9FIRM</name>
<evidence type="ECO:0000256" key="3">
    <source>
        <dbReference type="ARBA" id="ARBA00004314"/>
    </source>
</evidence>
<dbReference type="FunFam" id="3.30.565.10:FF:000023">
    <property type="entry name" value="PAS domain-containing sensor histidine kinase"/>
    <property type="match status" value="1"/>
</dbReference>
<evidence type="ECO:0000259" key="14">
    <source>
        <dbReference type="PROSITE" id="PS50109"/>
    </source>
</evidence>
<dbReference type="GO" id="GO:0000155">
    <property type="term" value="F:phosphorelay sensor kinase activity"/>
    <property type="evidence" value="ECO:0007669"/>
    <property type="project" value="InterPro"/>
</dbReference>
<dbReference type="InterPro" id="IPR035965">
    <property type="entry name" value="PAS-like_dom_sf"/>
</dbReference>
<reference evidence="16" key="1">
    <citation type="submission" date="2020-08" db="EMBL/GenBank/DDBJ databases">
        <title>Genome public.</title>
        <authorList>
            <person name="Liu C."/>
            <person name="Sun Q."/>
        </authorList>
    </citation>
    <scope>NUCLEOTIDE SEQUENCE</scope>
    <source>
        <strain evidence="16">BX7</strain>
    </source>
</reference>
<evidence type="ECO:0000256" key="1">
    <source>
        <dbReference type="ARBA" id="ARBA00000085"/>
    </source>
</evidence>
<feature type="transmembrane region" description="Helical" evidence="13">
    <location>
        <begin position="150"/>
        <end position="173"/>
    </location>
</feature>
<evidence type="ECO:0000256" key="11">
    <source>
        <dbReference type="ARBA" id="ARBA00023012"/>
    </source>
</evidence>
<dbReference type="CDD" id="cd00082">
    <property type="entry name" value="HisKA"/>
    <property type="match status" value="1"/>
</dbReference>
<organism evidence="16 17">
    <name type="scientific">Feifania hominis</name>
    <dbReference type="NCBI Taxonomy" id="2763660"/>
    <lineage>
        <taxon>Bacteria</taxon>
        <taxon>Bacillati</taxon>
        <taxon>Bacillota</taxon>
        <taxon>Clostridia</taxon>
        <taxon>Eubacteriales</taxon>
        <taxon>Feifaniaceae</taxon>
        <taxon>Feifania</taxon>
    </lineage>
</organism>
<keyword evidence="12 13" id="KW-0472">Membrane</keyword>
<dbReference type="Proteomes" id="UP000620366">
    <property type="component" value="Unassembled WGS sequence"/>
</dbReference>
<evidence type="ECO:0000256" key="6">
    <source>
        <dbReference type="ARBA" id="ARBA00022553"/>
    </source>
</evidence>
<comment type="catalytic activity">
    <reaction evidence="1">
        <text>ATP + protein L-histidine = ADP + protein N-phospho-L-histidine.</text>
        <dbReference type="EC" id="2.7.13.3"/>
    </reaction>
</comment>
<dbReference type="PROSITE" id="PS50885">
    <property type="entry name" value="HAMP"/>
    <property type="match status" value="1"/>
</dbReference>
<evidence type="ECO:0000313" key="16">
    <source>
        <dbReference type="EMBL" id="MBC8536739.1"/>
    </source>
</evidence>
<keyword evidence="13" id="KW-1133">Transmembrane helix</keyword>
<feature type="domain" description="Histidine kinase" evidence="14">
    <location>
        <begin position="356"/>
        <end position="573"/>
    </location>
</feature>
<dbReference type="InterPro" id="IPR004358">
    <property type="entry name" value="Sig_transdc_His_kin-like_C"/>
</dbReference>
<dbReference type="CDD" id="cd00075">
    <property type="entry name" value="HATPase"/>
    <property type="match status" value="1"/>
</dbReference>
<keyword evidence="6" id="KW-0597">Phosphoprotein</keyword>
<dbReference type="PANTHER" id="PTHR45453">
    <property type="entry name" value="PHOSPHATE REGULON SENSOR PROTEIN PHOR"/>
    <property type="match status" value="1"/>
</dbReference>
<dbReference type="Gene3D" id="6.10.340.10">
    <property type="match status" value="1"/>
</dbReference>
<dbReference type="InterPro" id="IPR036097">
    <property type="entry name" value="HisK_dim/P_sf"/>
</dbReference>
<dbReference type="EMBL" id="JACRSP010000003">
    <property type="protein sequence ID" value="MBC8536739.1"/>
    <property type="molecule type" value="Genomic_DNA"/>
</dbReference>
<evidence type="ECO:0000256" key="5">
    <source>
        <dbReference type="ARBA" id="ARBA00022475"/>
    </source>
</evidence>
<dbReference type="GO" id="GO:0004721">
    <property type="term" value="F:phosphoprotein phosphatase activity"/>
    <property type="evidence" value="ECO:0007669"/>
    <property type="project" value="TreeGrafter"/>
</dbReference>
<keyword evidence="17" id="KW-1185">Reference proteome</keyword>
<evidence type="ECO:0000313" key="17">
    <source>
        <dbReference type="Proteomes" id="UP000620366"/>
    </source>
</evidence>
<keyword evidence="11" id="KW-0902">Two-component regulatory system</keyword>
<dbReference type="InterPro" id="IPR003660">
    <property type="entry name" value="HAMP_dom"/>
</dbReference>
<dbReference type="GO" id="GO:0005524">
    <property type="term" value="F:ATP binding"/>
    <property type="evidence" value="ECO:0007669"/>
    <property type="project" value="UniProtKB-KW"/>
</dbReference>
<comment type="subcellular location">
    <subcellularLocation>
        <location evidence="2">Cell membrane</location>
    </subcellularLocation>
    <subcellularLocation>
        <location evidence="3">Membrane raft</location>
        <topology evidence="3">Multi-pass membrane protein</topology>
    </subcellularLocation>
</comment>
<proteinExistence type="predicted"/>
<gene>
    <name evidence="16" type="ORF">H8695_08580</name>
</gene>
<dbReference type="SMART" id="SM00387">
    <property type="entry name" value="HATPase_c"/>
    <property type="match status" value="1"/>
</dbReference>
<keyword evidence="8" id="KW-0547">Nucleotide-binding</keyword>
<keyword evidence="9" id="KW-0418">Kinase</keyword>
<dbReference type="GO" id="GO:0016036">
    <property type="term" value="P:cellular response to phosphate starvation"/>
    <property type="evidence" value="ECO:0007669"/>
    <property type="project" value="TreeGrafter"/>
</dbReference>
<evidence type="ECO:0000256" key="8">
    <source>
        <dbReference type="ARBA" id="ARBA00022741"/>
    </source>
</evidence>
<dbReference type="SMART" id="SM00091">
    <property type="entry name" value="PAS"/>
    <property type="match status" value="1"/>
</dbReference>
<dbReference type="InterPro" id="IPR000014">
    <property type="entry name" value="PAS"/>
</dbReference>
<dbReference type="GO" id="GO:0045121">
    <property type="term" value="C:membrane raft"/>
    <property type="evidence" value="ECO:0007669"/>
    <property type="project" value="UniProtKB-SubCell"/>
</dbReference>
<dbReference type="GO" id="GO:0005886">
    <property type="term" value="C:plasma membrane"/>
    <property type="evidence" value="ECO:0007669"/>
    <property type="project" value="UniProtKB-SubCell"/>
</dbReference>
<evidence type="ECO:0000256" key="12">
    <source>
        <dbReference type="ARBA" id="ARBA00023136"/>
    </source>
</evidence>
<dbReference type="RefSeq" id="WP_249300592.1">
    <property type="nucleotide sequence ID" value="NZ_JACRSP010000003.1"/>
</dbReference>
<dbReference type="Pfam" id="PF00512">
    <property type="entry name" value="HisKA"/>
    <property type="match status" value="1"/>
</dbReference>
<dbReference type="InterPro" id="IPR050351">
    <property type="entry name" value="BphY/WalK/GraS-like"/>
</dbReference>
<comment type="caution">
    <text evidence="16">The sequence shown here is derived from an EMBL/GenBank/DDBJ whole genome shotgun (WGS) entry which is preliminary data.</text>
</comment>
<dbReference type="EC" id="2.7.13.3" evidence="4"/>
<keyword evidence="10 16" id="KW-0067">ATP-binding</keyword>
<dbReference type="SUPFAM" id="SSF55785">
    <property type="entry name" value="PYP-like sensor domain (PAS domain)"/>
    <property type="match status" value="1"/>
</dbReference>
<keyword evidence="13" id="KW-0812">Transmembrane</keyword>
<dbReference type="Gene3D" id="1.10.287.130">
    <property type="match status" value="1"/>
</dbReference>
<dbReference type="SUPFAM" id="SSF55874">
    <property type="entry name" value="ATPase domain of HSP90 chaperone/DNA topoisomerase II/histidine kinase"/>
    <property type="match status" value="1"/>
</dbReference>
<dbReference type="PRINTS" id="PR00344">
    <property type="entry name" value="BCTRLSENSOR"/>
</dbReference>
<dbReference type="InterPro" id="IPR036890">
    <property type="entry name" value="HATPase_C_sf"/>
</dbReference>
<dbReference type="Pfam" id="PF02518">
    <property type="entry name" value="HATPase_c"/>
    <property type="match status" value="1"/>
</dbReference>
<evidence type="ECO:0000256" key="7">
    <source>
        <dbReference type="ARBA" id="ARBA00022679"/>
    </source>
</evidence>
<evidence type="ECO:0000256" key="2">
    <source>
        <dbReference type="ARBA" id="ARBA00004236"/>
    </source>
</evidence>
<sequence length="576" mass="64221">MKRRIVLIISVLVVLSLLVTGIMTVTVANRQYREESKVYLSDLAELLAQEYRENSPDPAAFAANSARALNKVQRISIIARDGTVLGDSVSVGEFDDHSERPEIVEAFRSGSGQDIRYSETVGKQLMYVAKRLDENTVLRVSLALENDRDYITGIIFVCALTALACVALAVIFASRMTDRALRPLDRIQRDMNQIASGDYQEIAEQSSYREFAPLLADMRDVSRRLRSYIESIEEQSRKMSSILVNMHEGLLLLDEQGTVLLSNPAANRIMTLPPDIDGRKIYPYLRRDGLTEQIQKTLGEDASSIFDVPIGSDYYRFYTNPVKSAAAAPAGGMIVIITNITKQKKVDQMRVDFVANVSHELKTPLTTIKGYAEMLGMGYAEDDEQRAKCYDAILRETDRLIHLTNDLLRLSELDEAGEAPEQTPERISLPQMAGEICEELAPLAQKKNVSLAWRGEGEIIAPRGRVFEMLYNLVDNAVNYNRDGGRVTVLIDTDTESATIRVEDTGIGIPKEECDRVFERFYRVDKSRSRKSGGTGLGLSIVRHIVMELGGEIELQSELDRGTVVTVKLKAAAPRA</sequence>
<evidence type="ECO:0000256" key="9">
    <source>
        <dbReference type="ARBA" id="ARBA00022777"/>
    </source>
</evidence>
<keyword evidence="5" id="KW-1003">Cell membrane</keyword>